<dbReference type="PANTHER" id="PTHR42648:SF32">
    <property type="entry name" value="RIBONUCLEASE H-LIKE DOMAIN, GAG-PRE-INTEGRASE DOMAIN PROTEIN-RELATED"/>
    <property type="match status" value="1"/>
</dbReference>
<accession>A0ABQ5HZH5</accession>
<feature type="compositionally biased region" description="Basic and acidic residues" evidence="1">
    <location>
        <begin position="427"/>
        <end position="447"/>
    </location>
</feature>
<feature type="compositionally biased region" description="Basic and acidic residues" evidence="1">
    <location>
        <begin position="375"/>
        <end position="386"/>
    </location>
</feature>
<dbReference type="PANTHER" id="PTHR42648">
    <property type="entry name" value="TRANSPOSASE, PUTATIVE-RELATED"/>
    <property type="match status" value="1"/>
</dbReference>
<feature type="region of interest" description="Disordered" evidence="1">
    <location>
        <begin position="361"/>
        <end position="389"/>
    </location>
</feature>
<evidence type="ECO:0000313" key="4">
    <source>
        <dbReference type="Proteomes" id="UP001151760"/>
    </source>
</evidence>
<dbReference type="Proteomes" id="UP001151760">
    <property type="component" value="Unassembled WGS sequence"/>
</dbReference>
<proteinExistence type="predicted"/>
<dbReference type="Gene3D" id="3.30.420.10">
    <property type="entry name" value="Ribonuclease H-like superfamily/Ribonuclease H"/>
    <property type="match status" value="1"/>
</dbReference>
<evidence type="ECO:0000259" key="2">
    <source>
        <dbReference type="PROSITE" id="PS50994"/>
    </source>
</evidence>
<dbReference type="InterPro" id="IPR012337">
    <property type="entry name" value="RNaseH-like_sf"/>
</dbReference>
<dbReference type="InterPro" id="IPR036397">
    <property type="entry name" value="RNaseH_sf"/>
</dbReference>
<comment type="caution">
    <text evidence="3">The sequence shown here is derived from an EMBL/GenBank/DDBJ whole genome shotgun (WGS) entry which is preliminary data.</text>
</comment>
<name>A0ABQ5HZH5_9ASTR</name>
<feature type="region of interest" description="Disordered" evidence="1">
    <location>
        <begin position="246"/>
        <end position="345"/>
    </location>
</feature>
<reference evidence="3" key="2">
    <citation type="submission" date="2022-01" db="EMBL/GenBank/DDBJ databases">
        <authorList>
            <person name="Yamashiro T."/>
            <person name="Shiraishi A."/>
            <person name="Satake H."/>
            <person name="Nakayama K."/>
        </authorList>
    </citation>
    <scope>NUCLEOTIDE SEQUENCE</scope>
</reference>
<feature type="compositionally biased region" description="Basic and acidic residues" evidence="1">
    <location>
        <begin position="592"/>
        <end position="607"/>
    </location>
</feature>
<feature type="domain" description="Integrase catalytic" evidence="2">
    <location>
        <begin position="123"/>
        <end position="220"/>
    </location>
</feature>
<organism evidence="3 4">
    <name type="scientific">Tanacetum coccineum</name>
    <dbReference type="NCBI Taxonomy" id="301880"/>
    <lineage>
        <taxon>Eukaryota</taxon>
        <taxon>Viridiplantae</taxon>
        <taxon>Streptophyta</taxon>
        <taxon>Embryophyta</taxon>
        <taxon>Tracheophyta</taxon>
        <taxon>Spermatophyta</taxon>
        <taxon>Magnoliopsida</taxon>
        <taxon>eudicotyledons</taxon>
        <taxon>Gunneridae</taxon>
        <taxon>Pentapetalae</taxon>
        <taxon>asterids</taxon>
        <taxon>campanulids</taxon>
        <taxon>Asterales</taxon>
        <taxon>Asteraceae</taxon>
        <taxon>Asteroideae</taxon>
        <taxon>Anthemideae</taxon>
        <taxon>Anthemidinae</taxon>
        <taxon>Tanacetum</taxon>
    </lineage>
</organism>
<gene>
    <name evidence="3" type="ORF">Tco_1081418</name>
</gene>
<feature type="compositionally biased region" description="Basic and acidic residues" evidence="1">
    <location>
        <begin position="57"/>
        <end position="77"/>
    </location>
</feature>
<dbReference type="PROSITE" id="PS50994">
    <property type="entry name" value="INTEGRASE"/>
    <property type="match status" value="1"/>
</dbReference>
<feature type="compositionally biased region" description="Polar residues" evidence="1">
    <location>
        <begin position="300"/>
        <end position="312"/>
    </location>
</feature>
<keyword evidence="4" id="KW-1185">Reference proteome</keyword>
<evidence type="ECO:0000256" key="1">
    <source>
        <dbReference type="SAM" id="MobiDB-lite"/>
    </source>
</evidence>
<feature type="region of interest" description="Disordered" evidence="1">
    <location>
        <begin position="1"/>
        <end position="33"/>
    </location>
</feature>
<feature type="compositionally biased region" description="Basic and acidic residues" evidence="1">
    <location>
        <begin position="327"/>
        <end position="345"/>
    </location>
</feature>
<dbReference type="EMBL" id="BQNB010020122">
    <property type="protein sequence ID" value="GJT92573.1"/>
    <property type="molecule type" value="Genomic_DNA"/>
</dbReference>
<evidence type="ECO:0000313" key="3">
    <source>
        <dbReference type="EMBL" id="GJT92573.1"/>
    </source>
</evidence>
<feature type="region of interest" description="Disordered" evidence="1">
    <location>
        <begin position="53"/>
        <end position="77"/>
    </location>
</feature>
<feature type="region of interest" description="Disordered" evidence="1">
    <location>
        <begin position="586"/>
        <end position="607"/>
    </location>
</feature>
<sequence length="742" mass="85601">MEESPKNLDELINIQMSARDNTGKTNEANTQKPKTVYESVLIEYKELLSELNTEDEEIRHKSQTDSPEKTKETQTVKPRVDKNWASRDHYYEDFNEALWAFCEVIQKEVKITGLENQLNYNVKIIRCDNGTEFKNHAMNEFCAKKGIKREFSVARTPQQNGIAERKNKTLIEAARAMLADLLLPIPFWAEAVNTACYVLNRVLVTKPQNKTPYELLIGLSGKDKGPTQEYILLPLQPHRTKIPVKDVAPAAHDKPSESSPKDNNAQDSEDACLKGSTTSEEIEKEKRGVIAISQKKAAQATITTKHSTNRPAVSTDMPYELVQGSWRESKEERKPAKAEPTVHKDPVFDDLDDDAIDYIETEDDQDEGRTSSVVLEEKESADKEVSTEAPVRKVLPRHTKQLNTYSLQYLVMNETIAQVLITMSQNKQKEKEKGVEIRNVEDTERPRPTSTRSMLTLKPLSKIDPKDKGKKNIDEDSFKKNGIKEEKKRQEFLLRSFKWKKREKFNHLTKKKFLHDTITYSKEISAQHKILTSAKNEVFRLTLLRDTTCFYSVKRSNKWYQRQDQNFVAIGSAKDERQIKELNKDPKKKRVIKETPRKEDTGKTNEAEEALRRIKRKLSKLQTLAIPKEGEDLMICLRQRNETISSVLLVEREGNPDTFYPNESEPRLGMKISTAPTEKKVQALIHMERSLRTVFRKYKVKVVTDGPMEETLKLAARERRLGKWATEIRTYDISYVQRKEAE</sequence>
<protein>
    <submittedName>
        <fullName evidence="3">Ribonuclease H-like domain-containing protein</fullName>
    </submittedName>
</protein>
<feature type="region of interest" description="Disordered" evidence="1">
    <location>
        <begin position="427"/>
        <end position="454"/>
    </location>
</feature>
<feature type="compositionally biased region" description="Basic and acidic residues" evidence="1">
    <location>
        <begin position="251"/>
        <end position="260"/>
    </location>
</feature>
<reference evidence="3" key="1">
    <citation type="journal article" date="2022" name="Int. J. Mol. Sci.">
        <title>Draft Genome of Tanacetum Coccineum: Genomic Comparison of Closely Related Tanacetum-Family Plants.</title>
        <authorList>
            <person name="Yamashiro T."/>
            <person name="Shiraishi A."/>
            <person name="Nakayama K."/>
            <person name="Satake H."/>
        </authorList>
    </citation>
    <scope>NUCLEOTIDE SEQUENCE</scope>
</reference>
<dbReference type="SUPFAM" id="SSF53098">
    <property type="entry name" value="Ribonuclease H-like"/>
    <property type="match status" value="1"/>
</dbReference>
<dbReference type="InterPro" id="IPR001584">
    <property type="entry name" value="Integrase_cat-core"/>
</dbReference>
<dbReference type="InterPro" id="IPR039537">
    <property type="entry name" value="Retrotran_Ty1/copia-like"/>
</dbReference>
<feature type="compositionally biased region" description="Polar residues" evidence="1">
    <location>
        <begin position="14"/>
        <end position="33"/>
    </location>
</feature>